<accession>A0A9W8ZHI7</accession>
<feature type="compositionally biased region" description="Basic and acidic residues" evidence="1">
    <location>
        <begin position="99"/>
        <end position="116"/>
    </location>
</feature>
<comment type="caution">
    <text evidence="2">The sequence shown here is derived from an EMBL/GenBank/DDBJ whole genome shotgun (WGS) entry which is preliminary data.</text>
</comment>
<sequence>MAYTRINVFNFIPLPQASEAKALKEKIIKHMLATRSDEIVSELEFHGRKRGAGFVLNLVQVHEETEMSRDWNEIMGTGESKVGALQALQNLAEDCGCPTEEKEGNKRKLQEKEAVANKKQKPC</sequence>
<evidence type="ECO:0000313" key="2">
    <source>
        <dbReference type="EMBL" id="KAJ4408814.1"/>
    </source>
</evidence>
<reference evidence="2" key="1">
    <citation type="submission" date="2022-10" db="EMBL/GenBank/DDBJ databases">
        <title>Tapping the CABI collections for fungal endophytes: first genome assemblies for Collariella, Neodidymelliopsis, Ascochyta clinopodiicola, Didymella pomorum, Didymosphaeria variabile, Neocosmospora piperis and Neocucurbitaria cava.</title>
        <authorList>
            <person name="Hill R."/>
        </authorList>
    </citation>
    <scope>NUCLEOTIDE SEQUENCE</scope>
    <source>
        <strain evidence="2">IMI 355091</strain>
    </source>
</reference>
<gene>
    <name evidence="2" type="ORF">N0V91_003070</name>
</gene>
<protein>
    <submittedName>
        <fullName evidence="2">Uncharacterized protein</fullName>
    </submittedName>
</protein>
<feature type="region of interest" description="Disordered" evidence="1">
    <location>
        <begin position="99"/>
        <end position="123"/>
    </location>
</feature>
<dbReference type="AlphaFoldDB" id="A0A9W8ZHI7"/>
<proteinExistence type="predicted"/>
<name>A0A9W8ZHI7_9PLEO</name>
<dbReference type="OrthoDB" id="10413028at2759"/>
<dbReference type="Proteomes" id="UP001140510">
    <property type="component" value="Unassembled WGS sequence"/>
</dbReference>
<organism evidence="2 3">
    <name type="scientific">Didymella pomorum</name>
    <dbReference type="NCBI Taxonomy" id="749634"/>
    <lineage>
        <taxon>Eukaryota</taxon>
        <taxon>Fungi</taxon>
        <taxon>Dikarya</taxon>
        <taxon>Ascomycota</taxon>
        <taxon>Pezizomycotina</taxon>
        <taxon>Dothideomycetes</taxon>
        <taxon>Pleosporomycetidae</taxon>
        <taxon>Pleosporales</taxon>
        <taxon>Pleosporineae</taxon>
        <taxon>Didymellaceae</taxon>
        <taxon>Didymella</taxon>
    </lineage>
</organism>
<keyword evidence="3" id="KW-1185">Reference proteome</keyword>
<evidence type="ECO:0000256" key="1">
    <source>
        <dbReference type="SAM" id="MobiDB-lite"/>
    </source>
</evidence>
<evidence type="ECO:0000313" key="3">
    <source>
        <dbReference type="Proteomes" id="UP001140510"/>
    </source>
</evidence>
<dbReference type="EMBL" id="JAPEVA010000014">
    <property type="protein sequence ID" value="KAJ4408814.1"/>
    <property type="molecule type" value="Genomic_DNA"/>
</dbReference>